<keyword evidence="2" id="KW-0472">Membrane</keyword>
<gene>
    <name evidence="3" type="ORF">L0M99_03165</name>
</gene>
<evidence type="ECO:0000256" key="1">
    <source>
        <dbReference type="SAM" id="MobiDB-lite"/>
    </source>
</evidence>
<evidence type="ECO:0000313" key="3">
    <source>
        <dbReference type="EMBL" id="MCG4617498.1"/>
    </source>
</evidence>
<dbReference type="AlphaFoldDB" id="A0AAJ1F7M6"/>
<protein>
    <submittedName>
        <fullName evidence="3">LPXTG cell wall anchor domain-containing protein</fullName>
    </submittedName>
</protein>
<evidence type="ECO:0000256" key="2">
    <source>
        <dbReference type="SAM" id="Phobius"/>
    </source>
</evidence>
<dbReference type="RefSeq" id="WP_238127730.1">
    <property type="nucleotide sequence ID" value="NZ_JAKNHJ010000005.1"/>
</dbReference>
<feature type="transmembrane region" description="Helical" evidence="2">
    <location>
        <begin position="48"/>
        <end position="66"/>
    </location>
</feature>
<feature type="compositionally biased region" description="Basic and acidic residues" evidence="1">
    <location>
        <begin position="22"/>
        <end position="40"/>
    </location>
</feature>
<keyword evidence="2" id="KW-1133">Transmembrane helix</keyword>
<reference evidence="3" key="1">
    <citation type="submission" date="2022-01" db="EMBL/GenBank/DDBJ databases">
        <title>Collection of gut derived symbiotic bacterial strains cultured from healthy donors.</title>
        <authorList>
            <person name="Lin H."/>
            <person name="Kohout C."/>
            <person name="Waligurski E."/>
            <person name="Pamer E.G."/>
        </authorList>
    </citation>
    <scope>NUCLEOTIDE SEQUENCE</scope>
    <source>
        <strain evidence="3">DFI.7.46</strain>
    </source>
</reference>
<name>A0AAJ1F7M6_9ACTO</name>
<comment type="caution">
    <text evidence="3">The sequence shown here is derived from an EMBL/GenBank/DDBJ whole genome shotgun (WGS) entry which is preliminary data.</text>
</comment>
<dbReference type="Proteomes" id="UP001200537">
    <property type="component" value="Unassembled WGS sequence"/>
</dbReference>
<sequence length="70" mass="7433">MNPLEVTLTGTWEKPVTTSKIKTADSEKTPTPKASPKEEMVNTGSSPLELLLLAGASSVLGALVLLRRRA</sequence>
<accession>A0AAJ1F7M6</accession>
<keyword evidence="2" id="KW-0812">Transmembrane</keyword>
<feature type="region of interest" description="Disordered" evidence="1">
    <location>
        <begin position="1"/>
        <end position="42"/>
    </location>
</feature>
<organism evidence="3 4">
    <name type="scientific">Varibaculum cambriense</name>
    <dbReference type="NCBI Taxonomy" id="184870"/>
    <lineage>
        <taxon>Bacteria</taxon>
        <taxon>Bacillati</taxon>
        <taxon>Actinomycetota</taxon>
        <taxon>Actinomycetes</taxon>
        <taxon>Actinomycetales</taxon>
        <taxon>Actinomycetaceae</taxon>
        <taxon>Varibaculum</taxon>
    </lineage>
</organism>
<evidence type="ECO:0000313" key="4">
    <source>
        <dbReference type="Proteomes" id="UP001200537"/>
    </source>
</evidence>
<proteinExistence type="predicted"/>
<dbReference type="EMBL" id="JAKNHJ010000005">
    <property type="protein sequence ID" value="MCG4617498.1"/>
    <property type="molecule type" value="Genomic_DNA"/>
</dbReference>
<dbReference type="NCBIfam" id="TIGR01167">
    <property type="entry name" value="LPXTG_anchor"/>
    <property type="match status" value="1"/>
</dbReference>